<dbReference type="SUPFAM" id="SSF52540">
    <property type="entry name" value="P-loop containing nucleoside triphosphate hydrolases"/>
    <property type="match status" value="1"/>
</dbReference>
<dbReference type="EMBL" id="AP025226">
    <property type="protein sequence ID" value="BDB97695.1"/>
    <property type="molecule type" value="Genomic_DNA"/>
</dbReference>
<dbReference type="EC" id="2.7.4.9" evidence="8"/>
<dbReference type="AlphaFoldDB" id="A0AAQ4CPG4"/>
<keyword evidence="5 8" id="KW-0418">Kinase</keyword>
<evidence type="ECO:0000313" key="11">
    <source>
        <dbReference type="Proteomes" id="UP001319921"/>
    </source>
</evidence>
<evidence type="ECO:0000256" key="6">
    <source>
        <dbReference type="ARBA" id="ARBA00022840"/>
    </source>
</evidence>
<evidence type="ECO:0000256" key="2">
    <source>
        <dbReference type="ARBA" id="ARBA00022679"/>
    </source>
</evidence>
<dbReference type="GeneID" id="68865450"/>
<keyword evidence="2 8" id="KW-0808">Transferase</keyword>
<comment type="catalytic activity">
    <reaction evidence="7 8">
        <text>dTMP + ATP = dTDP + ADP</text>
        <dbReference type="Rhea" id="RHEA:13517"/>
        <dbReference type="ChEBI" id="CHEBI:30616"/>
        <dbReference type="ChEBI" id="CHEBI:58369"/>
        <dbReference type="ChEBI" id="CHEBI:63528"/>
        <dbReference type="ChEBI" id="CHEBI:456216"/>
        <dbReference type="EC" id="2.7.4.9"/>
    </reaction>
</comment>
<keyword evidence="6 8" id="KW-0067">ATP-binding</keyword>
<reference evidence="10 11" key="1">
    <citation type="journal article" date="2022" name="Microbiol. Resour. Announc.">
        <title>Complete Genome Sequence of the Hyperthermophilic and Acidophilic Archaeon Saccharolobus caldissimus Strain HS-3T.</title>
        <authorList>
            <person name="Sakai H.D."/>
            <person name="Kurosawa N."/>
        </authorList>
    </citation>
    <scope>NUCLEOTIDE SEQUENCE [LARGE SCALE GENOMIC DNA]</scope>
    <source>
        <strain evidence="10 11">JCM32116</strain>
    </source>
</reference>
<dbReference type="GO" id="GO:0006235">
    <property type="term" value="P:dTTP biosynthetic process"/>
    <property type="evidence" value="ECO:0007669"/>
    <property type="project" value="UniProtKB-UniRule"/>
</dbReference>
<evidence type="ECO:0000256" key="4">
    <source>
        <dbReference type="ARBA" id="ARBA00022741"/>
    </source>
</evidence>
<comment type="similarity">
    <text evidence="1 8">Belongs to the thymidylate kinase family.</text>
</comment>
<feature type="domain" description="Thymidylate kinase-like" evidence="9">
    <location>
        <begin position="7"/>
        <end position="178"/>
    </location>
</feature>
<keyword evidence="11" id="KW-1185">Reference proteome</keyword>
<organism evidence="10 11">
    <name type="scientific">Saccharolobus caldissimus</name>
    <dbReference type="NCBI Taxonomy" id="1702097"/>
    <lineage>
        <taxon>Archaea</taxon>
        <taxon>Thermoproteota</taxon>
        <taxon>Thermoprotei</taxon>
        <taxon>Sulfolobales</taxon>
        <taxon>Sulfolobaceae</taxon>
        <taxon>Saccharolobus</taxon>
    </lineage>
</organism>
<dbReference type="GO" id="GO:0006227">
    <property type="term" value="P:dUDP biosynthetic process"/>
    <property type="evidence" value="ECO:0007669"/>
    <property type="project" value="TreeGrafter"/>
</dbReference>
<dbReference type="RefSeq" id="WP_229571676.1">
    <property type="nucleotide sequence ID" value="NZ_AP025226.1"/>
</dbReference>
<dbReference type="InterPro" id="IPR039430">
    <property type="entry name" value="Thymidylate_kin-like_dom"/>
</dbReference>
<dbReference type="InterPro" id="IPR027417">
    <property type="entry name" value="P-loop_NTPase"/>
</dbReference>
<evidence type="ECO:0000256" key="8">
    <source>
        <dbReference type="HAMAP-Rule" id="MF_00165"/>
    </source>
</evidence>
<dbReference type="PROSITE" id="PS01331">
    <property type="entry name" value="THYMIDYLATE_KINASE"/>
    <property type="match status" value="1"/>
</dbReference>
<evidence type="ECO:0000313" key="10">
    <source>
        <dbReference type="EMBL" id="BDB97695.1"/>
    </source>
</evidence>
<evidence type="ECO:0000256" key="1">
    <source>
        <dbReference type="ARBA" id="ARBA00009776"/>
    </source>
</evidence>
<accession>A0AAQ4CPG4</accession>
<keyword evidence="3 8" id="KW-0545">Nucleotide biosynthesis</keyword>
<evidence type="ECO:0000256" key="7">
    <source>
        <dbReference type="ARBA" id="ARBA00048743"/>
    </source>
</evidence>
<evidence type="ECO:0000259" key="9">
    <source>
        <dbReference type="Pfam" id="PF02223"/>
    </source>
</evidence>
<protein>
    <recommendedName>
        <fullName evidence="8">Probable thymidylate kinase</fullName>
        <ecNumber evidence="8">2.7.4.9</ecNumber>
    </recommendedName>
    <alternativeName>
        <fullName evidence="8">dTMP kinase</fullName>
    </alternativeName>
</protein>
<gene>
    <name evidence="8" type="primary">tmk</name>
    <name evidence="10" type="ORF">SACC_07120</name>
</gene>
<dbReference type="PANTHER" id="PTHR10344">
    <property type="entry name" value="THYMIDYLATE KINASE"/>
    <property type="match status" value="1"/>
</dbReference>
<dbReference type="GO" id="GO:0006233">
    <property type="term" value="P:dTDP biosynthetic process"/>
    <property type="evidence" value="ECO:0007669"/>
    <property type="project" value="InterPro"/>
</dbReference>
<dbReference type="InterPro" id="IPR018094">
    <property type="entry name" value="Thymidylate_kinase"/>
</dbReference>
<dbReference type="GO" id="GO:0005524">
    <property type="term" value="F:ATP binding"/>
    <property type="evidence" value="ECO:0007669"/>
    <property type="project" value="UniProtKB-UniRule"/>
</dbReference>
<dbReference type="CDD" id="cd01672">
    <property type="entry name" value="TMPK"/>
    <property type="match status" value="1"/>
</dbReference>
<dbReference type="PANTHER" id="PTHR10344:SF4">
    <property type="entry name" value="UMP-CMP KINASE 2, MITOCHONDRIAL"/>
    <property type="match status" value="1"/>
</dbReference>
<evidence type="ECO:0000256" key="5">
    <source>
        <dbReference type="ARBA" id="ARBA00022777"/>
    </source>
</evidence>
<dbReference type="GO" id="GO:0005737">
    <property type="term" value="C:cytoplasm"/>
    <property type="evidence" value="ECO:0007669"/>
    <property type="project" value="TreeGrafter"/>
</dbReference>
<feature type="binding site" evidence="8">
    <location>
        <begin position="9"/>
        <end position="16"/>
    </location>
    <ligand>
        <name>ATP</name>
        <dbReference type="ChEBI" id="CHEBI:30616"/>
    </ligand>
</feature>
<dbReference type="HAMAP" id="MF_00165">
    <property type="entry name" value="Thymidylate_kinase"/>
    <property type="match status" value="1"/>
</dbReference>
<name>A0AAQ4CPG4_9CREN</name>
<dbReference type="Pfam" id="PF02223">
    <property type="entry name" value="Thymidylate_kin"/>
    <property type="match status" value="1"/>
</dbReference>
<dbReference type="Gene3D" id="3.40.50.300">
    <property type="entry name" value="P-loop containing nucleotide triphosphate hydrolases"/>
    <property type="match status" value="1"/>
</dbReference>
<keyword evidence="4 8" id="KW-0547">Nucleotide-binding</keyword>
<dbReference type="NCBIfam" id="TIGR00041">
    <property type="entry name" value="DTMP_kinase"/>
    <property type="match status" value="1"/>
</dbReference>
<sequence length="189" mass="22026">MQKLIAIEGIDGSGKTTLSLALKEYFESKRRLKVLVTQEPFSADIINLIEKVGWDDPLLLTLLFAADRALHIRWISNKKDVDLIILDRYYFSSIAYQSALGLDKEWIKLVNSYFPKPNLTILLDVPIEIAINRIKNDKFNFRQKIDSLKKVREKYLELAKEYGFYVIDATKNKEEILRQAIKIIENYLV</sequence>
<dbReference type="InterPro" id="IPR018095">
    <property type="entry name" value="Thymidylate_kin_CS"/>
</dbReference>
<dbReference type="Proteomes" id="UP001319921">
    <property type="component" value="Chromosome"/>
</dbReference>
<dbReference type="KEGG" id="scas:SACC_07120"/>
<proteinExistence type="inferred from homology"/>
<evidence type="ECO:0000256" key="3">
    <source>
        <dbReference type="ARBA" id="ARBA00022727"/>
    </source>
</evidence>
<dbReference type="GO" id="GO:0004798">
    <property type="term" value="F:dTMP kinase activity"/>
    <property type="evidence" value="ECO:0007669"/>
    <property type="project" value="UniProtKB-UniRule"/>
</dbReference>